<evidence type="ECO:0000256" key="2">
    <source>
        <dbReference type="ARBA" id="ARBA00022448"/>
    </source>
</evidence>
<feature type="transmembrane region" description="Helical" evidence="7">
    <location>
        <begin position="124"/>
        <end position="144"/>
    </location>
</feature>
<feature type="transmembrane region" description="Helical" evidence="7">
    <location>
        <begin position="96"/>
        <end position="117"/>
    </location>
</feature>
<evidence type="ECO:0000256" key="6">
    <source>
        <dbReference type="ARBA" id="ARBA00023136"/>
    </source>
</evidence>
<feature type="transmembrane region" description="Helical" evidence="7">
    <location>
        <begin position="65"/>
        <end position="90"/>
    </location>
</feature>
<dbReference type="PROSITE" id="PS50850">
    <property type="entry name" value="MFS"/>
    <property type="match status" value="1"/>
</dbReference>
<organism evidence="9 10">
    <name type="scientific">Mesobacillus zeae</name>
    <dbReference type="NCBI Taxonomy" id="1917180"/>
    <lineage>
        <taxon>Bacteria</taxon>
        <taxon>Bacillati</taxon>
        <taxon>Bacillota</taxon>
        <taxon>Bacilli</taxon>
        <taxon>Bacillales</taxon>
        <taxon>Bacillaceae</taxon>
        <taxon>Mesobacillus</taxon>
    </lineage>
</organism>
<evidence type="ECO:0000313" key="9">
    <source>
        <dbReference type="EMBL" id="RID88119.1"/>
    </source>
</evidence>
<evidence type="ECO:0000256" key="4">
    <source>
        <dbReference type="ARBA" id="ARBA00022692"/>
    </source>
</evidence>
<evidence type="ECO:0000256" key="7">
    <source>
        <dbReference type="SAM" id="Phobius"/>
    </source>
</evidence>
<sequence>MILREGILLSRDQALIETKNDVVSSSLLKNRAFVFLWLSSTTSYLALSTYLFAEQWYIITVLNKESALGIVMMVTMIPRVIFMTIGGVWADRYKRSQIMLVSSLIRCILVVVMIFFLQMSILELWPLICFALLFGVLDAFFSPANTSLLPSLVSKDVLTRSNSFIQSSNQIAMFSGPMIGGWVLTVGSFSLLFSIIAIFLTMTFILSFLIKEDVNTIPQKKGSTKEKLREGLTYVWKMPFLKNMLFILVIINFFFFGPLLMGIPLIVDKVIHGVALDLSFLQSSYQGGMLVGAIIVGILNLRKKRGLIILVMITLLGILLSLLGQIGFLWQGIVLLSMMGVLSSIINVSLISTIQEQSDEEKMGRVMSLINASSNGLVPLSYAFVSLALVLNLTISNIMLLCGILIVVISVIFTLNSKVIKEVN</sequence>
<dbReference type="PANTHER" id="PTHR23513">
    <property type="entry name" value="INTEGRAL MEMBRANE EFFLUX PROTEIN-RELATED"/>
    <property type="match status" value="1"/>
</dbReference>
<keyword evidence="4 7" id="KW-0812">Transmembrane</keyword>
<keyword evidence="5 7" id="KW-1133">Transmembrane helix</keyword>
<feature type="transmembrane region" description="Helical" evidence="7">
    <location>
        <begin position="279"/>
        <end position="299"/>
    </location>
</feature>
<dbReference type="Proteomes" id="UP000265816">
    <property type="component" value="Unassembled WGS sequence"/>
</dbReference>
<feature type="transmembrane region" description="Helical" evidence="7">
    <location>
        <begin position="182"/>
        <end position="210"/>
    </location>
</feature>
<keyword evidence="6 7" id="KW-0472">Membrane</keyword>
<keyword evidence="3" id="KW-1003">Cell membrane</keyword>
<reference evidence="9 10" key="1">
    <citation type="submission" date="2018-08" db="EMBL/GenBank/DDBJ databases">
        <title>Bacillus jemisoniae sp. nov., Bacillus chryseoplanitiae sp. nov., Bacillus resnikiae sp. nov., and Bacillus frankliniae sp. nov., isolated from Viking spacecraft and associated surfaces.</title>
        <authorList>
            <person name="Seuylemezian A."/>
            <person name="Vaishampayan P."/>
        </authorList>
    </citation>
    <scope>NUCLEOTIDE SEQUENCE [LARGE SCALE GENOMIC DNA]</scope>
    <source>
        <strain evidence="9 10">JJ-247</strain>
    </source>
</reference>
<dbReference type="InterPro" id="IPR020846">
    <property type="entry name" value="MFS_dom"/>
</dbReference>
<feature type="transmembrane region" description="Helical" evidence="7">
    <location>
        <begin position="366"/>
        <end position="389"/>
    </location>
</feature>
<dbReference type="CDD" id="cd06173">
    <property type="entry name" value="MFS_MefA_like"/>
    <property type="match status" value="1"/>
</dbReference>
<protein>
    <submittedName>
        <fullName evidence="9">MFS transporter</fullName>
    </submittedName>
</protein>
<evidence type="ECO:0000313" key="10">
    <source>
        <dbReference type="Proteomes" id="UP000265816"/>
    </source>
</evidence>
<evidence type="ECO:0000256" key="3">
    <source>
        <dbReference type="ARBA" id="ARBA00022475"/>
    </source>
</evidence>
<feature type="transmembrane region" description="Helical" evidence="7">
    <location>
        <begin position="395"/>
        <end position="415"/>
    </location>
</feature>
<proteinExistence type="predicted"/>
<evidence type="ECO:0000259" key="8">
    <source>
        <dbReference type="PROSITE" id="PS50850"/>
    </source>
</evidence>
<dbReference type="OrthoDB" id="3613552at2"/>
<comment type="subcellular location">
    <subcellularLocation>
        <location evidence="1">Cell membrane</location>
        <topology evidence="1">Multi-pass membrane protein</topology>
    </subcellularLocation>
</comment>
<dbReference type="InterPro" id="IPR011701">
    <property type="entry name" value="MFS"/>
</dbReference>
<dbReference type="Pfam" id="PF07690">
    <property type="entry name" value="MFS_1"/>
    <property type="match status" value="1"/>
</dbReference>
<dbReference type="InterPro" id="IPR036259">
    <property type="entry name" value="MFS_trans_sf"/>
</dbReference>
<dbReference type="PANTHER" id="PTHR23513:SF6">
    <property type="entry name" value="MAJOR FACILITATOR SUPERFAMILY ASSOCIATED DOMAIN-CONTAINING PROTEIN"/>
    <property type="match status" value="1"/>
</dbReference>
<feature type="transmembrane region" description="Helical" evidence="7">
    <location>
        <begin position="245"/>
        <end position="267"/>
    </location>
</feature>
<dbReference type="SUPFAM" id="SSF103473">
    <property type="entry name" value="MFS general substrate transporter"/>
    <property type="match status" value="1"/>
</dbReference>
<evidence type="ECO:0000256" key="1">
    <source>
        <dbReference type="ARBA" id="ARBA00004651"/>
    </source>
</evidence>
<dbReference type="AlphaFoldDB" id="A0A398BD22"/>
<keyword evidence="10" id="KW-1185">Reference proteome</keyword>
<feature type="domain" description="Major facilitator superfamily (MFS) profile" evidence="8">
    <location>
        <begin position="1"/>
        <end position="420"/>
    </location>
</feature>
<dbReference type="EMBL" id="QWVT01000008">
    <property type="protein sequence ID" value="RID88119.1"/>
    <property type="molecule type" value="Genomic_DNA"/>
</dbReference>
<evidence type="ECO:0000256" key="5">
    <source>
        <dbReference type="ARBA" id="ARBA00022989"/>
    </source>
</evidence>
<feature type="transmembrane region" description="Helical" evidence="7">
    <location>
        <begin position="333"/>
        <end position="354"/>
    </location>
</feature>
<comment type="caution">
    <text evidence="9">The sequence shown here is derived from an EMBL/GenBank/DDBJ whole genome shotgun (WGS) entry which is preliminary data.</text>
</comment>
<gene>
    <name evidence="9" type="ORF">D1970_04630</name>
</gene>
<name>A0A398BD22_9BACI</name>
<dbReference type="GO" id="GO:0005886">
    <property type="term" value="C:plasma membrane"/>
    <property type="evidence" value="ECO:0007669"/>
    <property type="project" value="UniProtKB-SubCell"/>
</dbReference>
<feature type="transmembrane region" description="Helical" evidence="7">
    <location>
        <begin position="306"/>
        <end position="327"/>
    </location>
</feature>
<keyword evidence="2" id="KW-0813">Transport</keyword>
<dbReference type="GO" id="GO:0022857">
    <property type="term" value="F:transmembrane transporter activity"/>
    <property type="evidence" value="ECO:0007669"/>
    <property type="project" value="InterPro"/>
</dbReference>
<accession>A0A398BD22</accession>
<dbReference type="Gene3D" id="1.20.1250.20">
    <property type="entry name" value="MFS general substrate transporter like domains"/>
    <property type="match status" value="1"/>
</dbReference>
<feature type="transmembrane region" description="Helical" evidence="7">
    <location>
        <begin position="32"/>
        <end position="53"/>
    </location>
</feature>